<gene>
    <name evidence="1" type="ORF">Fmac_005676</name>
</gene>
<reference evidence="1 2" key="1">
    <citation type="submission" date="2024-08" db="EMBL/GenBank/DDBJ databases">
        <title>Insights into the chromosomal genome structure of Flemingia macrophylla.</title>
        <authorList>
            <person name="Ding Y."/>
            <person name="Zhao Y."/>
            <person name="Bi W."/>
            <person name="Wu M."/>
            <person name="Zhao G."/>
            <person name="Gong Y."/>
            <person name="Li W."/>
            <person name="Zhang P."/>
        </authorList>
    </citation>
    <scope>NUCLEOTIDE SEQUENCE [LARGE SCALE GENOMIC DNA]</scope>
    <source>
        <strain evidence="1">DYQJB</strain>
        <tissue evidence="1">Leaf</tissue>
    </source>
</reference>
<dbReference type="Proteomes" id="UP001603857">
    <property type="component" value="Unassembled WGS sequence"/>
</dbReference>
<sequence>MPALRHGEEDAPVANETEDAVQRCGVRFVSGAAERGGGVEGWLMVSTMGLSLQDLVSAA</sequence>
<keyword evidence="2" id="KW-1185">Reference proteome</keyword>
<protein>
    <submittedName>
        <fullName evidence="1">Uncharacterized protein</fullName>
    </submittedName>
</protein>
<evidence type="ECO:0000313" key="2">
    <source>
        <dbReference type="Proteomes" id="UP001603857"/>
    </source>
</evidence>
<comment type="caution">
    <text evidence="1">The sequence shown here is derived from an EMBL/GenBank/DDBJ whole genome shotgun (WGS) entry which is preliminary data.</text>
</comment>
<evidence type="ECO:0000313" key="1">
    <source>
        <dbReference type="EMBL" id="KAL2344391.1"/>
    </source>
</evidence>
<proteinExistence type="predicted"/>
<organism evidence="1 2">
    <name type="scientific">Flemingia macrophylla</name>
    <dbReference type="NCBI Taxonomy" id="520843"/>
    <lineage>
        <taxon>Eukaryota</taxon>
        <taxon>Viridiplantae</taxon>
        <taxon>Streptophyta</taxon>
        <taxon>Embryophyta</taxon>
        <taxon>Tracheophyta</taxon>
        <taxon>Spermatophyta</taxon>
        <taxon>Magnoliopsida</taxon>
        <taxon>eudicotyledons</taxon>
        <taxon>Gunneridae</taxon>
        <taxon>Pentapetalae</taxon>
        <taxon>rosids</taxon>
        <taxon>fabids</taxon>
        <taxon>Fabales</taxon>
        <taxon>Fabaceae</taxon>
        <taxon>Papilionoideae</taxon>
        <taxon>50 kb inversion clade</taxon>
        <taxon>NPAAA clade</taxon>
        <taxon>indigoferoid/millettioid clade</taxon>
        <taxon>Phaseoleae</taxon>
        <taxon>Flemingia</taxon>
    </lineage>
</organism>
<accession>A0ABD1N8G0</accession>
<name>A0ABD1N8G0_9FABA</name>
<dbReference type="AlphaFoldDB" id="A0ABD1N8G0"/>
<dbReference type="EMBL" id="JBGMDY010000002">
    <property type="protein sequence ID" value="KAL2344391.1"/>
    <property type="molecule type" value="Genomic_DNA"/>
</dbReference>